<dbReference type="EC" id="2.7.7.65" evidence="3"/>
<keyword evidence="6" id="KW-0548">Nucleotidyltransferase</keyword>
<dbReference type="EMBL" id="JAWXRC010000021">
    <property type="protein sequence ID" value="MDX6031066.1"/>
    <property type="molecule type" value="Genomic_DNA"/>
</dbReference>
<dbReference type="InterPro" id="IPR029787">
    <property type="entry name" value="Nucleotide_cyclase"/>
</dbReference>
<dbReference type="GO" id="GO:0052621">
    <property type="term" value="F:diguanylate cyclase activity"/>
    <property type="evidence" value="ECO:0007669"/>
    <property type="project" value="UniProtKB-EC"/>
</dbReference>
<dbReference type="SUPFAM" id="SSF55073">
    <property type="entry name" value="Nucleotide cyclase"/>
    <property type="match status" value="1"/>
</dbReference>
<reference evidence="6" key="1">
    <citation type="submission" date="2023-11" db="EMBL/GenBank/DDBJ databases">
        <title>Scandinavium wanjuensis sp. nov., isolated from lettuce South Korea.</title>
        <authorList>
            <person name="Park J."/>
            <person name="Park S."/>
            <person name="Oh K.K."/>
            <person name="Cho G.S."/>
            <person name="Franz C.M.A.P."/>
        </authorList>
    </citation>
    <scope>NUCLEOTIDE SEQUENCE</scope>
    <source>
        <strain evidence="6">V105_12</strain>
    </source>
</reference>
<proteinExistence type="predicted"/>
<dbReference type="InterPro" id="IPR000014">
    <property type="entry name" value="PAS"/>
</dbReference>
<dbReference type="InterPro" id="IPR035965">
    <property type="entry name" value="PAS-like_dom_sf"/>
</dbReference>
<feature type="domain" description="GGDEF" evidence="5">
    <location>
        <begin position="234"/>
        <end position="367"/>
    </location>
</feature>
<dbReference type="Proteomes" id="UP001282336">
    <property type="component" value="Unassembled WGS sequence"/>
</dbReference>
<evidence type="ECO:0000313" key="6">
    <source>
        <dbReference type="EMBL" id="MDX6031066.1"/>
    </source>
</evidence>
<dbReference type="FunFam" id="3.30.70.270:FF:000001">
    <property type="entry name" value="Diguanylate cyclase domain protein"/>
    <property type="match status" value="1"/>
</dbReference>
<dbReference type="InterPro" id="IPR052163">
    <property type="entry name" value="DGC-Regulatory_Protein"/>
</dbReference>
<keyword evidence="6" id="KW-0808">Transferase</keyword>
<dbReference type="NCBIfam" id="TIGR00229">
    <property type="entry name" value="sensory_box"/>
    <property type="match status" value="1"/>
</dbReference>
<protein>
    <recommendedName>
        <fullName evidence="3">diguanylate cyclase</fullName>
        <ecNumber evidence="3">2.7.7.65</ecNumber>
    </recommendedName>
</protein>
<dbReference type="SMART" id="SM00267">
    <property type="entry name" value="GGDEF"/>
    <property type="match status" value="1"/>
</dbReference>
<dbReference type="Gene3D" id="3.30.70.270">
    <property type="match status" value="1"/>
</dbReference>
<evidence type="ECO:0000313" key="7">
    <source>
        <dbReference type="Proteomes" id="UP001282336"/>
    </source>
</evidence>
<accession>A0AAJ2RYH2</accession>
<comment type="cofactor">
    <cofactor evidence="1">
        <name>Mg(2+)</name>
        <dbReference type="ChEBI" id="CHEBI:18420"/>
    </cofactor>
</comment>
<dbReference type="CDD" id="cd01949">
    <property type="entry name" value="GGDEF"/>
    <property type="match status" value="1"/>
</dbReference>
<dbReference type="PANTHER" id="PTHR46663:SF4">
    <property type="entry name" value="DIGUANYLATE CYCLASE DGCT-RELATED"/>
    <property type="match status" value="1"/>
</dbReference>
<comment type="catalytic activity">
    <reaction evidence="4">
        <text>2 GTP = 3',3'-c-di-GMP + 2 diphosphate</text>
        <dbReference type="Rhea" id="RHEA:24898"/>
        <dbReference type="ChEBI" id="CHEBI:33019"/>
        <dbReference type="ChEBI" id="CHEBI:37565"/>
        <dbReference type="ChEBI" id="CHEBI:58805"/>
        <dbReference type="EC" id="2.7.7.65"/>
    </reaction>
</comment>
<sequence length="369" mass="41707">MGRLLYPEDHPLAQQLKCGVLCRIFPLQDDARAFLFLAFDQPLLAPAVLRSVAQIIAEKLHDAMTELISRERTAVELKNIINQYRILFDRAPVLMNCFDKHNRCTLWNGECERVFGWTLEEVNREADPLALFYPDPEVRQRVRASINTSPSLEMHEWYPQRRDGAVLATLWSNIILSDGEIMNIGVDITERKRAENLLAFQATTDALTRCYNRLAILDHLQTSLDNCQAEDSETHFALVMIDLDHFKKINDQWGHAAGDDALVYFCQCIREQCEGQPRLGRLGGEEFLLLLPVSDPGEAIAFTDRLRAQFFAAPFTMADASLTLSFSAGVLVVCQPHDERAVLLTLVDNALYDAKRTGRGKTIVASLTQ</sequence>
<evidence type="ECO:0000259" key="5">
    <source>
        <dbReference type="PROSITE" id="PS50887"/>
    </source>
</evidence>
<dbReference type="InterPro" id="IPR043128">
    <property type="entry name" value="Rev_trsase/Diguanyl_cyclase"/>
</dbReference>
<comment type="pathway">
    <text evidence="2">Purine metabolism; 3',5'-cyclic di-GMP biosynthesis.</text>
</comment>
<name>A0AAJ2RYH2_9ENTR</name>
<dbReference type="AlphaFoldDB" id="A0AAJ2RYH2"/>
<evidence type="ECO:0000256" key="2">
    <source>
        <dbReference type="ARBA" id="ARBA00004665"/>
    </source>
</evidence>
<dbReference type="Gene3D" id="3.30.450.20">
    <property type="entry name" value="PAS domain"/>
    <property type="match status" value="1"/>
</dbReference>
<dbReference type="PROSITE" id="PS50887">
    <property type="entry name" value="GGDEF"/>
    <property type="match status" value="1"/>
</dbReference>
<gene>
    <name evidence="6" type="ORF">SIL20_06020</name>
</gene>
<comment type="caution">
    <text evidence="6">The sequence shown here is derived from an EMBL/GenBank/DDBJ whole genome shotgun (WGS) entry which is preliminary data.</text>
</comment>
<dbReference type="SUPFAM" id="SSF55785">
    <property type="entry name" value="PYP-like sensor domain (PAS domain)"/>
    <property type="match status" value="1"/>
</dbReference>
<dbReference type="RefSeq" id="WP_319627653.1">
    <property type="nucleotide sequence ID" value="NZ_JAWXRB010000039.1"/>
</dbReference>
<dbReference type="PANTHER" id="PTHR46663">
    <property type="entry name" value="DIGUANYLATE CYCLASE DGCT-RELATED"/>
    <property type="match status" value="1"/>
</dbReference>
<organism evidence="6 7">
    <name type="scientific">Scandinavium lactucae</name>
    <dbReference type="NCBI Taxonomy" id="3095028"/>
    <lineage>
        <taxon>Bacteria</taxon>
        <taxon>Pseudomonadati</taxon>
        <taxon>Pseudomonadota</taxon>
        <taxon>Gammaproteobacteria</taxon>
        <taxon>Enterobacterales</taxon>
        <taxon>Enterobacteriaceae</taxon>
        <taxon>Scandinavium</taxon>
    </lineage>
</organism>
<evidence type="ECO:0000256" key="4">
    <source>
        <dbReference type="ARBA" id="ARBA00034247"/>
    </source>
</evidence>
<evidence type="ECO:0000256" key="1">
    <source>
        <dbReference type="ARBA" id="ARBA00001946"/>
    </source>
</evidence>
<dbReference type="InterPro" id="IPR000160">
    <property type="entry name" value="GGDEF_dom"/>
</dbReference>
<dbReference type="Pfam" id="PF00990">
    <property type="entry name" value="GGDEF"/>
    <property type="match status" value="1"/>
</dbReference>
<evidence type="ECO:0000256" key="3">
    <source>
        <dbReference type="ARBA" id="ARBA00012528"/>
    </source>
</evidence>
<dbReference type="CDD" id="cd00130">
    <property type="entry name" value="PAS"/>
    <property type="match status" value="1"/>
</dbReference>
<dbReference type="NCBIfam" id="TIGR00254">
    <property type="entry name" value="GGDEF"/>
    <property type="match status" value="1"/>
</dbReference>